<dbReference type="SUPFAM" id="SSF52206">
    <property type="entry name" value="Hypothetical protein MTH538"/>
    <property type="match status" value="1"/>
</dbReference>
<evidence type="ECO:0000313" key="2">
    <source>
        <dbReference type="EMBL" id="MEX1668343.1"/>
    </source>
</evidence>
<protein>
    <submittedName>
        <fullName evidence="2">TIR domain-containing protein</fullName>
    </submittedName>
</protein>
<proteinExistence type="predicted"/>
<evidence type="ECO:0000313" key="3">
    <source>
        <dbReference type="Proteomes" id="UP001557485"/>
    </source>
</evidence>
<dbReference type="EMBL" id="JBFRYA010000003">
    <property type="protein sequence ID" value="MEX1668343.1"/>
    <property type="molecule type" value="Genomic_DNA"/>
</dbReference>
<dbReference type="Pfam" id="PF08937">
    <property type="entry name" value="ThsB_TIR"/>
    <property type="match status" value="1"/>
</dbReference>
<gene>
    <name evidence="2" type="ORF">AB4876_05425</name>
</gene>
<name>A0ABV3U3D7_9GAMM</name>
<organism evidence="2 3">
    <name type="scientific">Zhongshania guokunii</name>
    <dbReference type="NCBI Taxonomy" id="641783"/>
    <lineage>
        <taxon>Bacteria</taxon>
        <taxon>Pseudomonadati</taxon>
        <taxon>Pseudomonadota</taxon>
        <taxon>Gammaproteobacteria</taxon>
        <taxon>Cellvibrionales</taxon>
        <taxon>Spongiibacteraceae</taxon>
        <taxon>Zhongshania</taxon>
    </lineage>
</organism>
<dbReference type="Proteomes" id="UP001557485">
    <property type="component" value="Unassembled WGS sequence"/>
</dbReference>
<dbReference type="Gene3D" id="3.40.50.11200">
    <property type="match status" value="1"/>
</dbReference>
<reference evidence="2 3" key="1">
    <citation type="journal article" date="2011" name="Int. J. Syst. Evol. Microbiol.">
        <title>Zhongshania antarctica gen. nov., sp. nov. and Zhongshania guokunii sp. nov., gammaproteobacteria respectively isolated from coastal attached (fast) ice and surface seawater of the Antarctic.</title>
        <authorList>
            <person name="Li H.J."/>
            <person name="Zhang X.Y."/>
            <person name="Chen C.X."/>
            <person name="Zhang Y.J."/>
            <person name="Gao Z.M."/>
            <person name="Yu Y."/>
            <person name="Chen X.L."/>
            <person name="Chen B."/>
            <person name="Zhang Y.Z."/>
        </authorList>
    </citation>
    <scope>NUCLEOTIDE SEQUENCE [LARGE SCALE GENOMIC DNA]</scope>
    <source>
        <strain evidence="2 3">ZS6-22T</strain>
    </source>
</reference>
<accession>A0ABV3U3D7</accession>
<sequence length="168" mass="19819">MAYRNKTYVCFDGDNDMSYYRLMTAWKANDNSDFNFHNAHDLNSARDTSEEESIKRQLRERFANSKLLVVLIGDNTRFLRKFVKWEMEVALRLNMPIVGVNLNGERYRTELCPATIRDELAIYVPFKQKIIQHAMDNWPEDHARRKKAGETGPFYYNDSVYTKLGLYS</sequence>
<evidence type="ECO:0000259" key="1">
    <source>
        <dbReference type="Pfam" id="PF08937"/>
    </source>
</evidence>
<dbReference type="RefSeq" id="WP_368380628.1">
    <property type="nucleotide sequence ID" value="NZ_JBFRYA010000003.1"/>
</dbReference>
<comment type="caution">
    <text evidence="2">The sequence shown here is derived from an EMBL/GenBank/DDBJ whole genome shotgun (WGS) entry which is preliminary data.</text>
</comment>
<keyword evidence="3" id="KW-1185">Reference proteome</keyword>
<feature type="domain" description="Thoeris protein ThsB TIR-like" evidence="1">
    <location>
        <begin position="8"/>
        <end position="105"/>
    </location>
</feature>
<dbReference type="InterPro" id="IPR015032">
    <property type="entry name" value="ThsB__TIR-like_domain"/>
</dbReference>
<dbReference type="InterPro" id="IPR036490">
    <property type="entry name" value="ThsB_TIR-like_sf"/>
</dbReference>